<evidence type="ECO:0000313" key="2">
    <source>
        <dbReference type="EMBL" id="AIF77572.1"/>
    </source>
</evidence>
<dbReference type="AlphaFoldDB" id="A0A075MAG0"/>
<proteinExistence type="predicted"/>
<geneLocation type="plasmid" evidence="2">
    <name>pH2332-107</name>
</geneLocation>
<keyword evidence="1" id="KW-1133">Transmembrane helix</keyword>
<protein>
    <submittedName>
        <fullName evidence="2">Uncharacterized protein</fullName>
    </submittedName>
</protein>
<feature type="transmembrane region" description="Helical" evidence="1">
    <location>
        <begin position="7"/>
        <end position="24"/>
    </location>
</feature>
<dbReference type="EMBL" id="KJ484627">
    <property type="protein sequence ID" value="AIF77572.1"/>
    <property type="molecule type" value="Genomic_DNA"/>
</dbReference>
<name>A0A075MAG0_ECOLX</name>
<evidence type="ECO:0000256" key="1">
    <source>
        <dbReference type="SAM" id="Phobius"/>
    </source>
</evidence>
<keyword evidence="2" id="KW-0614">Plasmid</keyword>
<organism evidence="2">
    <name type="scientific">Escherichia coli</name>
    <dbReference type="NCBI Taxonomy" id="562"/>
    <lineage>
        <taxon>Bacteria</taxon>
        <taxon>Pseudomonadati</taxon>
        <taxon>Pseudomonadota</taxon>
        <taxon>Gammaproteobacteria</taxon>
        <taxon>Enterobacterales</taxon>
        <taxon>Enterobacteriaceae</taxon>
        <taxon>Escherichia</taxon>
    </lineage>
</organism>
<keyword evidence="1" id="KW-0812">Transmembrane</keyword>
<feature type="transmembrane region" description="Helical" evidence="1">
    <location>
        <begin position="30"/>
        <end position="47"/>
    </location>
</feature>
<reference evidence="2" key="1">
    <citation type="journal article" date="2014" name="J. Antimicrob. Chemother.">
        <title>Nucleotide sequences of 16 transmissible plasmids identified in nine multidrug-resistant Escherichia coli isolates expressing an ESBL phenotype isolated from food-producing animals and healthy humans.</title>
        <authorList>
            <person name="Wang J."/>
            <person name="Stephan R."/>
            <person name="Power K."/>
            <person name="Yan Q."/>
            <person name="Hachler H."/>
            <person name="Fanning S."/>
        </authorList>
    </citation>
    <scope>NUCLEOTIDE SEQUENCE</scope>
    <source>
        <strain evidence="2">Human-2332</strain>
        <plasmid evidence="2">pH2332-107</plasmid>
    </source>
</reference>
<accession>A0A075MAG0</accession>
<sequence>MRVRVMCIFIIISVSWFEVFWVQQRYDTTVPLKIYWFFLCVITRVITVY</sequence>
<keyword evidence="1" id="KW-0472">Membrane</keyword>